<feature type="region of interest" description="Disordered" evidence="1">
    <location>
        <begin position="1"/>
        <end position="23"/>
    </location>
</feature>
<comment type="caution">
    <text evidence="2">The sequence shown here is derived from an EMBL/GenBank/DDBJ whole genome shotgun (WGS) entry which is preliminary data.</text>
</comment>
<keyword evidence="3" id="KW-1185">Reference proteome</keyword>
<protein>
    <submittedName>
        <fullName evidence="2">Uncharacterized protein</fullName>
    </submittedName>
</protein>
<evidence type="ECO:0000313" key="3">
    <source>
        <dbReference type="Proteomes" id="UP001151699"/>
    </source>
</evidence>
<reference evidence="2" key="1">
    <citation type="submission" date="2022-07" db="EMBL/GenBank/DDBJ databases">
        <authorList>
            <person name="Trinca V."/>
            <person name="Uliana J.V.C."/>
            <person name="Torres T.T."/>
            <person name="Ward R.J."/>
            <person name="Monesi N."/>
        </authorList>
    </citation>
    <scope>NUCLEOTIDE SEQUENCE</scope>
    <source>
        <strain evidence="2">HSMRA1968</strain>
        <tissue evidence="2">Whole embryos</tissue>
    </source>
</reference>
<proteinExistence type="predicted"/>
<evidence type="ECO:0000256" key="1">
    <source>
        <dbReference type="SAM" id="MobiDB-lite"/>
    </source>
</evidence>
<organism evidence="2 3">
    <name type="scientific">Pseudolycoriella hygida</name>
    <dbReference type="NCBI Taxonomy" id="35572"/>
    <lineage>
        <taxon>Eukaryota</taxon>
        <taxon>Metazoa</taxon>
        <taxon>Ecdysozoa</taxon>
        <taxon>Arthropoda</taxon>
        <taxon>Hexapoda</taxon>
        <taxon>Insecta</taxon>
        <taxon>Pterygota</taxon>
        <taxon>Neoptera</taxon>
        <taxon>Endopterygota</taxon>
        <taxon>Diptera</taxon>
        <taxon>Nematocera</taxon>
        <taxon>Sciaroidea</taxon>
        <taxon>Sciaridae</taxon>
        <taxon>Pseudolycoriella</taxon>
    </lineage>
</organism>
<dbReference type="EMBL" id="WJQU01000003">
    <property type="protein sequence ID" value="KAJ6639795.1"/>
    <property type="molecule type" value="Genomic_DNA"/>
</dbReference>
<sequence length="125" mass="14136">MDFRNEHNYAVSPESSYGPARKKIKRASICPETESDLSAYVQNNDVGTVDDVVDFQLYEPVEVNVISENVLVELESLRKQNKELLTVSKSKEAQIMKENKQILRSADQPEELQCSNISSRLSEAT</sequence>
<dbReference type="Proteomes" id="UP001151699">
    <property type="component" value="Chromosome X"/>
</dbReference>
<dbReference type="AlphaFoldDB" id="A0A9Q0RZE6"/>
<evidence type="ECO:0000313" key="2">
    <source>
        <dbReference type="EMBL" id="KAJ6639795.1"/>
    </source>
</evidence>
<accession>A0A9Q0RZE6</accession>
<name>A0A9Q0RZE6_9DIPT</name>
<gene>
    <name evidence="2" type="ORF">Bhyg_12542</name>
</gene>